<keyword evidence="1" id="KW-0472">Membrane</keyword>
<feature type="transmembrane region" description="Helical" evidence="1">
    <location>
        <begin position="49"/>
        <end position="68"/>
    </location>
</feature>
<dbReference type="PANTHER" id="PTHR34205:SF2">
    <property type="entry name" value="DUF962 DOMAIN-CONTAINING PROTEIN"/>
    <property type="match status" value="1"/>
</dbReference>
<dbReference type="RefSeq" id="WP_023787249.1">
    <property type="nucleotide sequence ID" value="NC_022997.1"/>
</dbReference>
<evidence type="ECO:0000313" key="3">
    <source>
        <dbReference type="Proteomes" id="UP000018542"/>
    </source>
</evidence>
<accession>V5SCE1</accession>
<dbReference type="HOGENOM" id="CLU_140388_0_0_5"/>
<name>V5SCE1_9HYPH</name>
<evidence type="ECO:0000313" key="2">
    <source>
        <dbReference type="EMBL" id="AHB48556.1"/>
    </source>
</evidence>
<sequence length="110" mass="12467">MTKPATFEQFWPDYLRAHCDRRSRALHLVGTAMGVLCFALFLIAFHPGWLIAAPVVAYGFAWAGHLLFEKNSPATFSHPLWSLRGDLRMVWLTLTGRIEREIARVGVALE</sequence>
<dbReference type="PANTHER" id="PTHR34205">
    <property type="entry name" value="TRANSMEMBRANE PROTEIN"/>
    <property type="match status" value="1"/>
</dbReference>
<dbReference type="EMBL" id="CP006912">
    <property type="protein sequence ID" value="AHB48556.1"/>
    <property type="molecule type" value="Genomic_DNA"/>
</dbReference>
<feature type="transmembrane region" description="Helical" evidence="1">
    <location>
        <begin position="25"/>
        <end position="43"/>
    </location>
</feature>
<dbReference type="KEGG" id="hni:W911_09410"/>
<dbReference type="OrthoDB" id="7356072at2"/>
<keyword evidence="1" id="KW-1133">Transmembrane helix</keyword>
<dbReference type="InterPro" id="IPR009305">
    <property type="entry name" value="Mpo1-like"/>
</dbReference>
<keyword evidence="1" id="KW-0812">Transmembrane</keyword>
<dbReference type="STRING" id="1029756.W911_09410"/>
<keyword evidence="3" id="KW-1185">Reference proteome</keyword>
<organism evidence="2 3">
    <name type="scientific">Hyphomicrobium nitrativorans NL23</name>
    <dbReference type="NCBI Taxonomy" id="1029756"/>
    <lineage>
        <taxon>Bacteria</taxon>
        <taxon>Pseudomonadati</taxon>
        <taxon>Pseudomonadota</taxon>
        <taxon>Alphaproteobacteria</taxon>
        <taxon>Hyphomicrobiales</taxon>
        <taxon>Hyphomicrobiaceae</taxon>
        <taxon>Hyphomicrobium</taxon>
    </lineage>
</organism>
<reference evidence="2 3" key="1">
    <citation type="journal article" date="2014" name="Genome Announc.">
        <title>Complete Genome Sequence of Hyphomicrobium nitrativorans Strain NL23, a Denitrifying Bacterium Isolated from Biofilm of a Methanol-Fed Denitrification System Treating Seawater at the Montreal Biodome.</title>
        <authorList>
            <person name="Martineau C."/>
            <person name="Villeneuve C."/>
            <person name="Mauffrey F."/>
            <person name="Villemur R."/>
        </authorList>
    </citation>
    <scope>NUCLEOTIDE SEQUENCE [LARGE SCALE GENOMIC DNA]</scope>
    <source>
        <strain evidence="2">NL23</strain>
    </source>
</reference>
<dbReference type="Pfam" id="PF06127">
    <property type="entry name" value="Mpo1-like"/>
    <property type="match status" value="1"/>
</dbReference>
<dbReference type="PATRIC" id="fig|1029756.8.peg.1961"/>
<dbReference type="Proteomes" id="UP000018542">
    <property type="component" value="Chromosome"/>
</dbReference>
<protein>
    <submittedName>
        <fullName evidence="2">Membrane protein</fullName>
    </submittedName>
</protein>
<evidence type="ECO:0000256" key="1">
    <source>
        <dbReference type="SAM" id="Phobius"/>
    </source>
</evidence>
<gene>
    <name evidence="2" type="ORF">W911_09410</name>
</gene>
<dbReference type="AlphaFoldDB" id="V5SCE1"/>
<proteinExistence type="predicted"/>